<dbReference type="InterPro" id="IPR002126">
    <property type="entry name" value="Cadherin-like_dom"/>
</dbReference>
<evidence type="ECO:0000313" key="4">
    <source>
        <dbReference type="EMBL" id="WMW81082.1"/>
    </source>
</evidence>
<keyword evidence="2" id="KW-0964">Secreted</keyword>
<organism evidence="4 5">
    <name type="scientific">Undibacterium cyanobacteriorum</name>
    <dbReference type="NCBI Taxonomy" id="3073561"/>
    <lineage>
        <taxon>Bacteria</taxon>
        <taxon>Pseudomonadati</taxon>
        <taxon>Pseudomonadota</taxon>
        <taxon>Betaproteobacteria</taxon>
        <taxon>Burkholderiales</taxon>
        <taxon>Oxalobacteraceae</taxon>
        <taxon>Undibacterium</taxon>
    </lineage>
</organism>
<dbReference type="InterPro" id="IPR038255">
    <property type="entry name" value="PBS_linker_sf"/>
</dbReference>
<dbReference type="InterPro" id="IPR011049">
    <property type="entry name" value="Serralysin-like_metalloprot_C"/>
</dbReference>
<proteinExistence type="predicted"/>
<sequence length="3925" mass="387961">MAVTSQMRTQVAQLYVSLFGRAPEASGLGYWVGQLSNGVSLQQIAQDMFNVAPSRAYYPSFLTNEEIITKFYVNVLGRNPDAGGLAYWTGRLNTLSSTGTTLQKALATGSVILEMITAVVNYNGTDAAGLQSQSLFNNKVAVALKFAVEMQGESIPDASTLIPLVTAGANGQDAANAQIAKLFNKAPTITSAATATIAENAAISTQLYKVVGADADSGAVLTYSLKAVGDASMLDINPTTGVVTLKASANFEAKSSYSFTVVVTDQAGATSEKEVVATVTNVNEAPVATAATGSGFENTTLTGSVAATDVDAGDVVTYTLVAGSATNGTVTLNSTTGAYTFTPNANYFGPATFQFIATDRAGLQSAATTVSLTVIDVANSLTAGQDVVTMTNPAAEAVIGTNRNLNAGDVITGGANDKVTLGLDSAMGGAAFAGFNLNIGTFQVTNDSGNNAVTFDMSSSTGVNTLVSTNSSNDVRFNFANTVADTDADGFDEVNLQVLNLTAGVNTTLDIRNLDAAGNDELNLTVTNSEDNTTAAGSINVTAQGTGGVDQNTAAGIELVNLSTAGSASDVRINDLNTPGATVLNVSTAKTLVIGDTNLSLTAIENDLSASVVTVNAAGSTGDIALGTKASSAAATITGGSGNDTFETSDTFGDSVVAGAGNDTVRAGGGNNFVDGGEGDDNISAGAGNDSIAGGAGNNTIAAGDGINVITAGDGNNNVTSGTGVDTITLGNGANTVVSGAGNDAIVAGNGGNTVDAGDGDDTVATGSGNDTINTGNGNNVVTSGAGNDTITVGTGLDTVNAGAGDDIIIAGANFDASGTTTPAPSTVQDSIIGGDGADELRINAGSVDANFRNVSSIETLTLQTAGNTTLQGNNVVAPGTSFAQAAGIRTINAKNAGNDNVDASTFSVDLTVNLTAGTDSVLTGSGSDTFNVTGLDDSDMLNAGAGVDVLNLDADTTLTAANKVSGFETINLDTGRNNTVVDANQYNIVVDNDNAPNPNVLNAGVLTVNGSALQAAADLNTDGDMLDAGEAAETLVFDGSGVSTFGLNVTGGAANDTITGGTLTSVIASGAGNDTVNTVGGANTVTTGAGNDVVNFGAATDNVNAGEGNDTLNVGANLTIADTIDGGDGTDTITTGTGYGDTVFTNVSNVEVLTLTAGVTSTLGLKAQAAGIRTINGVAGTADVVDASAYTTGNLTINGNGGNDTLKSGAGADTINGGSGDDSIESGAGADLVVSGAGTDNIKLGAGNDVARFSGSQLDATDVIDGGADTDTVELANAAFAPITANVNLTNVTNVENFKLTGSGDDGDALTNDVDANSVTFSGGTAGTITSVNVNASALTDAKDSFKVTLAAGTNANYQFNITGSSTSDTFEKLNVGVNNNVSFNAGAGNDSVVITGGDLGANITVLGGTGEDSLVQNGGVFIDDDMQNVFGVEVLTTVAGVGKQINAVLGAQVDANMGLQKIVGGANNDRVILDAAFGAVTTALNVNLAAGGNDTINAGATNVAVTFVAGASNITAGDALTGGMTANDVFTLTADNGTADLTTTTGVETFNVVQSDDNNIGLVINDNTFAGVASNTLTINATALDGTNNATAAIGGLTLNAGSVTKALVVNAGEGNDNITTGSGADIINLGSGDDTVNAGSGDNTITNHSGNKTITTLGGADSITLGDGNHNVNSGAGNDTITTGNGNSMVDAGTGNDTITVGNGNNVIVAGDGNDVVVTGTGNNNVDGGAGADRITLGGSATSSNTVTGGAGADTIVGSAGADTFRYIQLSDSDGTLVPSANKDVIVGFDTVKDKVAIEAAMFGNNSTLLNFAGNAANFADAQGAIQLGANNGKADYVYQADTGRLWVDLNDDGVLNGADLQINFRNADGSIPSSMTFAAGNVITQDTIAPTAPTLSLLAASDSNINNDRVTNLSPVTVRVTLNSTTPGTAAIAGDRVTLSNGQVATLTAGDITAGYKDFSVNLTANAVNTLTAVVSNDPAAPIQGPASAASAALVITHDNTAPTAVVVDTTGALISTDARPVQTYSVTFSEPVTGFSLADLNVVGGTAGNLVQTGATTYTFDITVNDNSNTTVSVNVLASAVIDLAGNNSTVSNSVAHAVDTTNPTVVITDGVAGTANIATGAITYTFTFSEAVSGFDASDVVVTNGTKGLFTGAPGSTVYTLVVTPTAGFEGNMTVAVAANAAIDANGNNSVAATDNVQAVDTLRPTITIATPIAGDGLINAAEDNTVTIAGSATGATGQTISITVSDGVNPAVTGTATVLANGTWSSSTMDVSGLNNGTLTFTANVSDAAGNAASPAGTATATLDNVAPSATISDNKPGTLWDGDNTVTYTINFNEAVTGFAQGDLVVTGGTITGFTQVTASQYTVTVQADDNSVANIALSFAAGAANDLAGNASIAAAAAAQPVDTVNPTYVSFVDDQPAYANVADGVVTYTVVFSEAVTNFALSDLTVTGGTASNLVNTVGNTWTFDVSAAAGSTTPISVSIAAGALTDMVGNLTLTAGTPAGNPQLVDRVAPTVVINDFDGADGYLNATEDNALVISGTASDVGSGVVGQTITVTVTDGVTPVVGTATVGAGGVWSYNFGNQSATWANDAALTVTATVNDVAGNASTAATGTTTSINDKLVTPFTADDVAGNNQINLAEKNTGVTVTGTVEAGSTVYVDVGGVTRQALVTGTSYSYSLTPADYFNLGQGTSTFTITATDVAGNTASTTKSVTVDTVVPTTPSITNFSTDTGVVGDNITTDETLVLTGFAEPNSTVTLYNAMQALGTVTADGAGAWTFTTATDVTFAAAFKPTTTNLADGQYLFSVTATDAVGNVSAPSATQQVLVDTGIAAPTITGFTVNTGATNETGVDAANAIVTKDNTLLITGAAGSAEGGATVYVYSVSAGPTYTLMGQTVADATGAYTFATGLLADGTYQFAASQRDLANNDSVTVLGAAGYSATKFVTVDTAAPVAPTWNVAAVTSADNGDSASDEITNDATITLNGTVTADATSDQTVNIYSDAGLTTLVGTVVVPAGSTAYTLSVPGSLAEGSYTYYATSTDAAANTSVSSAALPVVIDLTPPTIGLTLGADTDNTSTATAFGSADNITSQGNFTIAAADALSGLSATQAIAMVVTGPVSFVGGPYFASVAAAQAALDAFMDAREAAHDDGVYTVLIGSTDVAGTHSTAWPLTAAITLDTTAPTTPTIALTTDSGTNNSDLISNSVAISVTAGGVDTNATQTQYSINGGGTWLDATQYAAATTADGAYSVTARVVDAAGNVSVTSNVLNVVKDNTAPTLTVGLVSDSGSSALDLYTNNADLTALVAGADASTTYGITVTSGPTAFTAVGQPSMAAALAAFNAAVLADGTYTVTVTAEDGAGNIGSTPITFTLDTVANAPSVSLTTDTGNAPDGITNTFALTVGSEASATVEYNFDAGGWNTYATYLTAVGAAAQGAHSVAVRQTDLAGNVSGTTTVGFTKDTIAPTATISATLAGDNVVDAVEASSFTLTGTTFEANTWSRMDYSITSSGGGTAVTGTFFAISGAYSLGGINLSGLNNGTLTIQVTPTDYWAGNVGTMVQTTAVTLNKNLVSLVGATYNNALNTLTLTSSAGGFGAAGLDGNGATAGYAGTVTSQIDFSKLYWDHNNGGTNLDFAALVSGGTAATLDAAGTTLTIQLDANAADAIEQNAQFLDGTADRIGIYPDFVIGGVAGAATEFGGATGIRYAFQGGLAGEEIRGDAGNDTINGGNGADTITGGAGTDSIIGGNGADTINLGGDGSIDRVVYSVVGNVVEGVAAVGASTGYDTITGLETLSDRIVLSGITLGGTRDTSNSNGANLTDNEAILATEGSIYVINSAVAAGGTLVADILAALDSAFDLSAIAAGQRVAFAVQSDVSNTMWTGVYAGNGTDGTTGSIQIVALVGQSSSGYIDYDNWLVL</sequence>
<dbReference type="RefSeq" id="WP_309482572.1">
    <property type="nucleotide sequence ID" value="NZ_CP133720.1"/>
</dbReference>
<dbReference type="InterPro" id="IPR050557">
    <property type="entry name" value="RTX_toxin/Mannuronan_C5-epim"/>
</dbReference>
<evidence type="ECO:0000256" key="1">
    <source>
        <dbReference type="ARBA" id="ARBA00004613"/>
    </source>
</evidence>
<dbReference type="EMBL" id="CP133720">
    <property type="protein sequence ID" value="WMW81082.1"/>
    <property type="molecule type" value="Genomic_DNA"/>
</dbReference>
<dbReference type="Gene3D" id="2.60.40.60">
    <property type="entry name" value="Cadherins"/>
    <property type="match status" value="1"/>
</dbReference>
<dbReference type="PROSITE" id="PS50268">
    <property type="entry name" value="CADHERIN_2"/>
    <property type="match status" value="2"/>
</dbReference>
<evidence type="ECO:0000259" key="3">
    <source>
        <dbReference type="PROSITE" id="PS50268"/>
    </source>
</evidence>
<feature type="domain" description="Cadherin" evidence="3">
    <location>
        <begin position="298"/>
        <end position="395"/>
    </location>
</feature>
<dbReference type="Pfam" id="PF13946">
    <property type="entry name" value="DUF4214"/>
    <property type="match status" value="1"/>
</dbReference>
<dbReference type="Pfam" id="PF17963">
    <property type="entry name" value="Big_9"/>
    <property type="match status" value="1"/>
</dbReference>
<dbReference type="NCBIfam" id="NF033510">
    <property type="entry name" value="Ca_tandemer"/>
    <property type="match status" value="4"/>
</dbReference>
<dbReference type="InterPro" id="IPR044048">
    <property type="entry name" value="Big_12"/>
</dbReference>
<reference evidence="4" key="1">
    <citation type="submission" date="2023-09" db="EMBL/GenBank/DDBJ databases">
        <title>Undibacterium sp. 20NA77.5 isolated from freshwater.</title>
        <authorList>
            <person name="Le V."/>
            <person name="Ko S.-R."/>
            <person name="Ahn C.-Y."/>
            <person name="Oh H.-M."/>
        </authorList>
    </citation>
    <scope>NUCLEOTIDE SEQUENCE</scope>
    <source>
        <strain evidence="4">20NA77.5</strain>
    </source>
</reference>
<dbReference type="Pfam" id="PF19077">
    <property type="entry name" value="Big_13"/>
    <property type="match status" value="3"/>
</dbReference>
<protein>
    <submittedName>
        <fullName evidence="4">Ig-like domain-containing protein</fullName>
    </submittedName>
</protein>
<dbReference type="SUPFAM" id="SSF51120">
    <property type="entry name" value="beta-Roll"/>
    <property type="match status" value="5"/>
</dbReference>
<dbReference type="Gene3D" id="2.160.20.160">
    <property type="match status" value="2"/>
</dbReference>
<feature type="domain" description="Cadherin" evidence="3">
    <location>
        <begin position="189"/>
        <end position="288"/>
    </location>
</feature>
<dbReference type="Pfam" id="PF00353">
    <property type="entry name" value="HemolysinCabind"/>
    <property type="match status" value="12"/>
</dbReference>
<dbReference type="SUPFAM" id="SSF49313">
    <property type="entry name" value="Cadherin-like"/>
    <property type="match status" value="2"/>
</dbReference>
<dbReference type="InterPro" id="IPR015919">
    <property type="entry name" value="Cadherin-like_sf"/>
</dbReference>
<dbReference type="Pfam" id="PF00028">
    <property type="entry name" value="Cadherin"/>
    <property type="match status" value="1"/>
</dbReference>
<dbReference type="Proteomes" id="UP001181355">
    <property type="component" value="Chromosome"/>
</dbReference>
<dbReference type="PRINTS" id="PR00313">
    <property type="entry name" value="CABNDNGRPT"/>
</dbReference>
<dbReference type="PANTHER" id="PTHR38340:SF1">
    <property type="entry name" value="S-LAYER PROTEIN"/>
    <property type="match status" value="1"/>
</dbReference>
<name>A0ABY9RIM6_9BURK</name>
<evidence type="ECO:0000256" key="2">
    <source>
        <dbReference type="ARBA" id="ARBA00022525"/>
    </source>
</evidence>
<dbReference type="InterPro" id="IPR013783">
    <property type="entry name" value="Ig-like_fold"/>
</dbReference>
<dbReference type="SMART" id="SM00112">
    <property type="entry name" value="CA"/>
    <property type="match status" value="2"/>
</dbReference>
<dbReference type="Pfam" id="PF19078">
    <property type="entry name" value="Big_12"/>
    <property type="match status" value="4"/>
</dbReference>
<evidence type="ECO:0000313" key="5">
    <source>
        <dbReference type="Proteomes" id="UP001181355"/>
    </source>
</evidence>
<keyword evidence="5" id="KW-1185">Reference proteome</keyword>
<dbReference type="PANTHER" id="PTHR38340">
    <property type="entry name" value="S-LAYER PROTEIN"/>
    <property type="match status" value="1"/>
</dbReference>
<dbReference type="Gene3D" id="1.10.3130.20">
    <property type="entry name" value="Phycobilisome linker domain"/>
    <property type="match status" value="1"/>
</dbReference>
<dbReference type="InterPro" id="IPR001343">
    <property type="entry name" value="Hemolysn_Ca-bd"/>
</dbReference>
<dbReference type="InterPro" id="IPR044016">
    <property type="entry name" value="Big_13"/>
</dbReference>
<gene>
    <name evidence="4" type="ORF">RF679_02080</name>
</gene>
<dbReference type="InterPro" id="IPR025282">
    <property type="entry name" value="DUF4214"/>
</dbReference>
<dbReference type="CDD" id="cd11304">
    <property type="entry name" value="Cadherin_repeat"/>
    <property type="match status" value="1"/>
</dbReference>
<comment type="subcellular location">
    <subcellularLocation>
        <location evidence="1">Secreted</location>
    </subcellularLocation>
</comment>
<dbReference type="PROSITE" id="PS00330">
    <property type="entry name" value="HEMOLYSIN_CALCIUM"/>
    <property type="match status" value="3"/>
</dbReference>
<dbReference type="Gene3D" id="2.60.40.10">
    <property type="entry name" value="Immunoglobulins"/>
    <property type="match status" value="8"/>
</dbReference>
<accession>A0ABY9RIM6</accession>
<dbReference type="InterPro" id="IPR018511">
    <property type="entry name" value="Hemolysin-typ_Ca-bd_CS"/>
</dbReference>
<dbReference type="Gene3D" id="2.150.10.10">
    <property type="entry name" value="Serralysin-like metalloprotease, C-terminal"/>
    <property type="match status" value="4"/>
</dbReference>